<comment type="caution">
    <text evidence="1">The sequence shown here is derived from an EMBL/GenBank/DDBJ whole genome shotgun (WGS) entry which is preliminary data.</text>
</comment>
<dbReference type="Proteomes" id="UP000003763">
    <property type="component" value="Unassembled WGS sequence"/>
</dbReference>
<dbReference type="AlphaFoldDB" id="G5HBQ4"/>
<evidence type="ECO:0000313" key="2">
    <source>
        <dbReference type="Proteomes" id="UP000003763"/>
    </source>
</evidence>
<dbReference type="EMBL" id="ADLJ01000001">
    <property type="protein sequence ID" value="EHF01139.1"/>
    <property type="molecule type" value="Genomic_DNA"/>
</dbReference>
<protein>
    <submittedName>
        <fullName evidence="1">Uncharacterized protein</fullName>
    </submittedName>
</protein>
<dbReference type="HOGENOM" id="CLU_2408030_0_0_9"/>
<proteinExistence type="predicted"/>
<name>G5HBQ4_9FIRM</name>
<sequence>MSWRMKKFIISLSEKMSLFSLIFIERPVREYLLLLYVCRKKKKCGIALRFGRIVIKPAKFLMRQELENPTIFMAEMISCFETERPNCVKDVY</sequence>
<evidence type="ECO:0000313" key="1">
    <source>
        <dbReference type="EMBL" id="EHF01139.1"/>
    </source>
</evidence>
<accession>G5HBQ4</accession>
<organism evidence="1 2">
    <name type="scientific">[Clostridium] citroniae WAL-17108</name>
    <dbReference type="NCBI Taxonomy" id="742733"/>
    <lineage>
        <taxon>Bacteria</taxon>
        <taxon>Bacillati</taxon>
        <taxon>Bacillota</taxon>
        <taxon>Clostridia</taxon>
        <taxon>Lachnospirales</taxon>
        <taxon>Lachnospiraceae</taxon>
        <taxon>Enterocloster</taxon>
    </lineage>
</organism>
<reference evidence="1 2" key="1">
    <citation type="submission" date="2011-08" db="EMBL/GenBank/DDBJ databases">
        <title>The Genome Sequence of Clostridium citroniae WAL-17108.</title>
        <authorList>
            <consortium name="The Broad Institute Genome Sequencing Platform"/>
            <person name="Earl A."/>
            <person name="Ward D."/>
            <person name="Feldgarden M."/>
            <person name="Gevers D."/>
            <person name="Finegold S.M."/>
            <person name="Summanen P.H."/>
            <person name="Molitoris D.R."/>
            <person name="Vaisanen M.L."/>
            <person name="Daigneault M."/>
            <person name="Allen-Vercoe E."/>
            <person name="Young S.K."/>
            <person name="Zeng Q."/>
            <person name="Gargeya S."/>
            <person name="Fitzgerald M."/>
            <person name="Haas B."/>
            <person name="Abouelleil A."/>
            <person name="Alvarado L."/>
            <person name="Arachchi H.M."/>
            <person name="Berlin A."/>
            <person name="Brown A."/>
            <person name="Chapman S.B."/>
            <person name="Chen Z."/>
            <person name="Dunbar C."/>
            <person name="Freedman E."/>
            <person name="Gearin G."/>
            <person name="Gellesch M."/>
            <person name="Goldberg J."/>
            <person name="Griggs A."/>
            <person name="Gujja S."/>
            <person name="Heiman D."/>
            <person name="Howarth C."/>
            <person name="Larson L."/>
            <person name="Lui A."/>
            <person name="MacDonald P.J.P."/>
            <person name="Montmayeur A."/>
            <person name="Murphy C."/>
            <person name="Neiman D."/>
            <person name="Pearson M."/>
            <person name="Priest M."/>
            <person name="Roberts A."/>
            <person name="Saif S."/>
            <person name="Shea T."/>
            <person name="Shenoy N."/>
            <person name="Sisk P."/>
            <person name="Stolte C."/>
            <person name="Sykes S."/>
            <person name="Wortman J."/>
            <person name="Nusbaum C."/>
            <person name="Birren B."/>
        </authorList>
    </citation>
    <scope>NUCLEOTIDE SEQUENCE [LARGE SCALE GENOMIC DNA]</scope>
    <source>
        <strain evidence="1 2">WAL-17108</strain>
    </source>
</reference>
<gene>
    <name evidence="1" type="ORF">HMPREF9469_00016</name>
</gene>